<dbReference type="Gene3D" id="3.40.1410.10">
    <property type="entry name" value="Chorismate lyase-like"/>
    <property type="match status" value="1"/>
</dbReference>
<dbReference type="EMBL" id="FPKV01000003">
    <property type="protein sequence ID" value="SFZ93579.1"/>
    <property type="molecule type" value="Genomic_DNA"/>
</dbReference>
<dbReference type="STRING" id="369401.SAMN05428642_103214"/>
<protein>
    <submittedName>
        <fullName evidence="5">GntR family transcriptional regulator</fullName>
    </submittedName>
</protein>
<dbReference type="OrthoDB" id="594134at2"/>
<dbReference type="RefSeq" id="WP_072402844.1">
    <property type="nucleotide sequence ID" value="NZ_FPKV01000003.1"/>
</dbReference>
<proteinExistence type="predicted"/>
<organism evidence="5 6">
    <name type="scientific">Flaviramulus basaltis</name>
    <dbReference type="NCBI Taxonomy" id="369401"/>
    <lineage>
        <taxon>Bacteria</taxon>
        <taxon>Pseudomonadati</taxon>
        <taxon>Bacteroidota</taxon>
        <taxon>Flavobacteriia</taxon>
        <taxon>Flavobacteriales</taxon>
        <taxon>Flavobacteriaceae</taxon>
        <taxon>Flaviramulus</taxon>
    </lineage>
</organism>
<dbReference type="Proteomes" id="UP000182544">
    <property type="component" value="Unassembled WGS sequence"/>
</dbReference>
<keyword evidence="2" id="KW-0238">DNA-binding</keyword>
<dbReference type="PANTHER" id="PTHR44846">
    <property type="entry name" value="MANNOSYL-D-GLYCERATE TRANSPORT/METABOLISM SYSTEM REPRESSOR MNGR-RELATED"/>
    <property type="match status" value="1"/>
</dbReference>
<evidence type="ECO:0000256" key="2">
    <source>
        <dbReference type="ARBA" id="ARBA00023125"/>
    </source>
</evidence>
<dbReference type="SMART" id="SM00345">
    <property type="entry name" value="HTH_GNTR"/>
    <property type="match status" value="1"/>
</dbReference>
<dbReference type="GO" id="GO:0045892">
    <property type="term" value="P:negative regulation of DNA-templated transcription"/>
    <property type="evidence" value="ECO:0007669"/>
    <property type="project" value="TreeGrafter"/>
</dbReference>
<keyword evidence="1" id="KW-0805">Transcription regulation</keyword>
<evidence type="ECO:0000256" key="3">
    <source>
        <dbReference type="ARBA" id="ARBA00023163"/>
    </source>
</evidence>
<dbReference type="Gene3D" id="1.10.10.10">
    <property type="entry name" value="Winged helix-like DNA-binding domain superfamily/Winged helix DNA-binding domain"/>
    <property type="match status" value="1"/>
</dbReference>
<name>A0A1K2IPF6_9FLAO</name>
<reference evidence="5 6" key="1">
    <citation type="submission" date="2016-10" db="EMBL/GenBank/DDBJ databases">
        <authorList>
            <person name="de Groot N.N."/>
        </authorList>
    </citation>
    <scope>NUCLEOTIDE SEQUENCE [LARGE SCALE GENOMIC DNA]</scope>
    <source>
        <strain evidence="5 6">DSM 18180</strain>
    </source>
</reference>
<dbReference type="GO" id="GO:0003677">
    <property type="term" value="F:DNA binding"/>
    <property type="evidence" value="ECO:0007669"/>
    <property type="project" value="UniProtKB-KW"/>
</dbReference>
<keyword evidence="3" id="KW-0804">Transcription</keyword>
<dbReference type="InterPro" id="IPR036390">
    <property type="entry name" value="WH_DNA-bd_sf"/>
</dbReference>
<evidence type="ECO:0000313" key="6">
    <source>
        <dbReference type="Proteomes" id="UP000182544"/>
    </source>
</evidence>
<dbReference type="SMART" id="SM00866">
    <property type="entry name" value="UTRA"/>
    <property type="match status" value="1"/>
</dbReference>
<feature type="domain" description="HTH gntR-type" evidence="4">
    <location>
        <begin position="4"/>
        <end position="72"/>
    </location>
</feature>
<evidence type="ECO:0000256" key="1">
    <source>
        <dbReference type="ARBA" id="ARBA00023015"/>
    </source>
</evidence>
<dbReference type="InterPro" id="IPR000524">
    <property type="entry name" value="Tscrpt_reg_HTH_GntR"/>
</dbReference>
<evidence type="ECO:0000313" key="5">
    <source>
        <dbReference type="EMBL" id="SFZ93579.1"/>
    </source>
</evidence>
<dbReference type="InterPro" id="IPR036388">
    <property type="entry name" value="WH-like_DNA-bd_sf"/>
</dbReference>
<gene>
    <name evidence="5" type="ORF">SAMN05428642_103214</name>
</gene>
<dbReference type="GO" id="GO:0003700">
    <property type="term" value="F:DNA-binding transcription factor activity"/>
    <property type="evidence" value="ECO:0007669"/>
    <property type="project" value="InterPro"/>
</dbReference>
<dbReference type="PROSITE" id="PS50949">
    <property type="entry name" value="HTH_GNTR"/>
    <property type="match status" value="1"/>
</dbReference>
<evidence type="ECO:0000259" key="4">
    <source>
        <dbReference type="PROSITE" id="PS50949"/>
    </source>
</evidence>
<dbReference type="SUPFAM" id="SSF46785">
    <property type="entry name" value="Winged helix' DNA-binding domain"/>
    <property type="match status" value="1"/>
</dbReference>
<dbReference type="InterPro" id="IPR028978">
    <property type="entry name" value="Chorismate_lyase_/UTRA_dom_sf"/>
</dbReference>
<keyword evidence="6" id="KW-1185">Reference proteome</keyword>
<dbReference type="AlphaFoldDB" id="A0A1K2IPF6"/>
<dbReference type="PANTHER" id="PTHR44846:SF1">
    <property type="entry name" value="MANNOSYL-D-GLYCERATE TRANSPORT_METABOLISM SYSTEM REPRESSOR MNGR-RELATED"/>
    <property type="match status" value="1"/>
</dbReference>
<dbReference type="SUPFAM" id="SSF64288">
    <property type="entry name" value="Chorismate lyase-like"/>
    <property type="match status" value="1"/>
</dbReference>
<dbReference type="CDD" id="cd07377">
    <property type="entry name" value="WHTH_GntR"/>
    <property type="match status" value="1"/>
</dbReference>
<sequence length="259" mass="29723">MKGIPKYITISKEIIQKISSGEFQPGDKIPSENELIEIYSISNTTARKSLLEVELQGWAKRIKGKGTFVLNRFEDKHLTRVLGSFNAVKESFTDKLIKEGFTPKNVILEKTILDDGISSNINNRHYIMEGPVLKIHKLRYADETLLKDETKYISMVHCPKINVLDLDSRPLISIYQEKYNLKLINVERTLGNTIFSPREPNNYFENEVPTAIFILDGAIFCDNGKIVEIEQSYYRGDKYKFAITTKPELIKSKVKLKSL</sequence>
<dbReference type="Pfam" id="PF00392">
    <property type="entry name" value="GntR"/>
    <property type="match status" value="1"/>
</dbReference>
<dbReference type="InterPro" id="IPR050679">
    <property type="entry name" value="Bact_HTH_transcr_reg"/>
</dbReference>
<dbReference type="Pfam" id="PF07702">
    <property type="entry name" value="UTRA"/>
    <property type="match status" value="1"/>
</dbReference>
<accession>A0A1K2IPF6</accession>
<dbReference type="InterPro" id="IPR011663">
    <property type="entry name" value="UTRA"/>
</dbReference>